<dbReference type="EMBL" id="OV725077">
    <property type="protein sequence ID" value="CAH1390457.1"/>
    <property type="molecule type" value="Genomic_DNA"/>
</dbReference>
<dbReference type="PANTHER" id="PTHR20958:SF6">
    <property type="entry name" value="GLYCINE N-ACYLTRANSFERASE-LIKE PROTEIN"/>
    <property type="match status" value="1"/>
</dbReference>
<dbReference type="PANTHER" id="PTHR20958">
    <property type="entry name" value="GLYCINE N-ACYLTRANSFERASE-LIKE PROTEIN"/>
    <property type="match status" value="1"/>
</dbReference>
<dbReference type="InterPro" id="IPR016181">
    <property type="entry name" value="Acyl_CoA_acyltransferase"/>
</dbReference>
<dbReference type="InterPro" id="IPR053225">
    <property type="entry name" value="Acyl-CoA_N-acyltransferase"/>
</dbReference>
<reference evidence="3" key="1">
    <citation type="submission" date="2022-01" db="EMBL/GenBank/DDBJ databases">
        <authorList>
            <person name="King R."/>
        </authorList>
    </citation>
    <scope>NUCLEOTIDE SEQUENCE</scope>
</reference>
<dbReference type="OrthoDB" id="6619860at2759"/>
<proteinExistence type="predicted"/>
<feature type="domain" description="GCN5-related N-acetyltransferase Rv2170-like" evidence="2">
    <location>
        <begin position="266"/>
        <end position="344"/>
    </location>
</feature>
<feature type="region of interest" description="Disordered" evidence="1">
    <location>
        <begin position="352"/>
        <end position="372"/>
    </location>
</feature>
<feature type="compositionally biased region" description="Basic and acidic residues" evidence="1">
    <location>
        <begin position="1"/>
        <end position="10"/>
    </location>
</feature>
<keyword evidence="4" id="KW-1185">Reference proteome</keyword>
<feature type="region of interest" description="Disordered" evidence="1">
    <location>
        <begin position="1"/>
        <end position="22"/>
    </location>
</feature>
<dbReference type="GO" id="GO:0016747">
    <property type="term" value="F:acyltransferase activity, transferring groups other than amino-acyl groups"/>
    <property type="evidence" value="ECO:0007669"/>
    <property type="project" value="InterPro"/>
</dbReference>
<evidence type="ECO:0000259" key="2">
    <source>
        <dbReference type="Pfam" id="PF08445"/>
    </source>
</evidence>
<evidence type="ECO:0000313" key="3">
    <source>
        <dbReference type="EMBL" id="CAH1390457.1"/>
    </source>
</evidence>
<dbReference type="AlphaFoldDB" id="A0A9P0E148"/>
<evidence type="ECO:0000256" key="1">
    <source>
        <dbReference type="SAM" id="MobiDB-lite"/>
    </source>
</evidence>
<organism evidence="3 4">
    <name type="scientific">Nezara viridula</name>
    <name type="common">Southern green stink bug</name>
    <name type="synonym">Cimex viridulus</name>
    <dbReference type="NCBI Taxonomy" id="85310"/>
    <lineage>
        <taxon>Eukaryota</taxon>
        <taxon>Metazoa</taxon>
        <taxon>Ecdysozoa</taxon>
        <taxon>Arthropoda</taxon>
        <taxon>Hexapoda</taxon>
        <taxon>Insecta</taxon>
        <taxon>Pterygota</taxon>
        <taxon>Neoptera</taxon>
        <taxon>Paraneoptera</taxon>
        <taxon>Hemiptera</taxon>
        <taxon>Heteroptera</taxon>
        <taxon>Panheteroptera</taxon>
        <taxon>Pentatomomorpha</taxon>
        <taxon>Pentatomoidea</taxon>
        <taxon>Pentatomidae</taxon>
        <taxon>Pentatominae</taxon>
        <taxon>Nezara</taxon>
    </lineage>
</organism>
<evidence type="ECO:0000313" key="4">
    <source>
        <dbReference type="Proteomes" id="UP001152798"/>
    </source>
</evidence>
<dbReference type="SUPFAM" id="SSF55729">
    <property type="entry name" value="Acyl-CoA N-acyltransferases (Nat)"/>
    <property type="match status" value="1"/>
</dbReference>
<dbReference type="Gene3D" id="3.40.630.30">
    <property type="match status" value="2"/>
</dbReference>
<sequence length="372" mass="42717">MSTELEHEQILPETSQEETVDLNDESFENFDEFEELSYGLSEEASDEYSGYSIFTESSIETYKSPVISVEETVPEDPLMPVPPKRYPDMLFLMGKDFPKAIHAHAYVRSLIKWKKICPKQKIEILAPGGNYKNGLFFFSIYKDNFYGSAYCHEKTDKSILNEALSKSRYVPVQDQYNMCRLSCLNYNTLEAVGTIISKENWCLSSDVVLWLPWYCAREVEVHLPHDGVKIRKLGLEHMDLINESWQDNFPGSRDLLDDMFQIYNGLGLFAGESLLSWAFVWYHGGIGIIQTIESEKGKGYCRPVVEALTKGMGDCLIDVHLKIPREKRKDIIFFSELGFRHAFKAISCETKKNEDEKNLKKIDDPKSQDGSN</sequence>
<dbReference type="InterPro" id="IPR013653">
    <property type="entry name" value="GCN5-like_dom"/>
</dbReference>
<name>A0A9P0E148_NEZVI</name>
<dbReference type="Pfam" id="PF08445">
    <property type="entry name" value="FR47"/>
    <property type="match status" value="1"/>
</dbReference>
<accession>A0A9P0E148</accession>
<dbReference type="Proteomes" id="UP001152798">
    <property type="component" value="Chromosome 1"/>
</dbReference>
<gene>
    <name evidence="3" type="ORF">NEZAVI_LOCUS1659</name>
</gene>
<protein>
    <recommendedName>
        <fullName evidence="2">GCN5-related N-acetyltransferase Rv2170-like domain-containing protein</fullName>
    </recommendedName>
</protein>